<organism evidence="1 2">
    <name type="scientific">Pleurodeles waltl</name>
    <name type="common">Iberian ribbed newt</name>
    <dbReference type="NCBI Taxonomy" id="8319"/>
    <lineage>
        <taxon>Eukaryota</taxon>
        <taxon>Metazoa</taxon>
        <taxon>Chordata</taxon>
        <taxon>Craniata</taxon>
        <taxon>Vertebrata</taxon>
        <taxon>Euteleostomi</taxon>
        <taxon>Amphibia</taxon>
        <taxon>Batrachia</taxon>
        <taxon>Caudata</taxon>
        <taxon>Salamandroidea</taxon>
        <taxon>Salamandridae</taxon>
        <taxon>Pleurodelinae</taxon>
        <taxon>Pleurodeles</taxon>
    </lineage>
</organism>
<keyword evidence="2" id="KW-1185">Reference proteome</keyword>
<dbReference type="Proteomes" id="UP001066276">
    <property type="component" value="Chromosome 5"/>
</dbReference>
<reference evidence="1" key="1">
    <citation type="journal article" date="2022" name="bioRxiv">
        <title>Sequencing and chromosome-scale assembly of the giantPleurodeles waltlgenome.</title>
        <authorList>
            <person name="Brown T."/>
            <person name="Elewa A."/>
            <person name="Iarovenko S."/>
            <person name="Subramanian E."/>
            <person name="Araus A.J."/>
            <person name="Petzold A."/>
            <person name="Susuki M."/>
            <person name="Suzuki K.-i.T."/>
            <person name="Hayashi T."/>
            <person name="Toyoda A."/>
            <person name="Oliveira C."/>
            <person name="Osipova E."/>
            <person name="Leigh N.D."/>
            <person name="Simon A."/>
            <person name="Yun M.H."/>
        </authorList>
    </citation>
    <scope>NUCLEOTIDE SEQUENCE</scope>
    <source>
        <strain evidence="1">20211129_DDA</strain>
        <tissue evidence="1">Liver</tissue>
    </source>
</reference>
<sequence>MYARTPKIETKRGLSSSPHWRVGIKAPWCEHSMDAMLEENKKEDRVKNATMVRKRKCPEDYYNNQWYRVIHSCANCLKYKGDETKIAMRVVMGIAILQYI</sequence>
<protein>
    <submittedName>
        <fullName evidence="1">Uncharacterized protein</fullName>
    </submittedName>
</protein>
<dbReference type="EMBL" id="JANPWB010000009">
    <property type="protein sequence ID" value="KAJ1155410.1"/>
    <property type="molecule type" value="Genomic_DNA"/>
</dbReference>
<proteinExistence type="predicted"/>
<accession>A0AAV7RV72</accession>
<evidence type="ECO:0000313" key="1">
    <source>
        <dbReference type="EMBL" id="KAJ1155410.1"/>
    </source>
</evidence>
<dbReference type="AlphaFoldDB" id="A0AAV7RV72"/>
<evidence type="ECO:0000313" key="2">
    <source>
        <dbReference type="Proteomes" id="UP001066276"/>
    </source>
</evidence>
<gene>
    <name evidence="1" type="ORF">NDU88_008140</name>
</gene>
<name>A0AAV7RV72_PLEWA</name>
<comment type="caution">
    <text evidence="1">The sequence shown here is derived from an EMBL/GenBank/DDBJ whole genome shotgun (WGS) entry which is preliminary data.</text>
</comment>